<dbReference type="EMBL" id="BAAAEW010000042">
    <property type="protein sequence ID" value="GAA0766251.1"/>
    <property type="molecule type" value="Genomic_DNA"/>
</dbReference>
<dbReference type="PANTHER" id="PTHR37314">
    <property type="entry name" value="SLR0142 PROTEIN"/>
    <property type="match status" value="1"/>
</dbReference>
<name>A0ABP3VRZ8_9BURK</name>
<keyword evidence="3" id="KW-1185">Reference proteome</keyword>
<reference evidence="3" key="1">
    <citation type="journal article" date="2019" name="Int. J. Syst. Evol. Microbiol.">
        <title>The Global Catalogue of Microorganisms (GCM) 10K type strain sequencing project: providing services to taxonomists for standard genome sequencing and annotation.</title>
        <authorList>
            <consortium name="The Broad Institute Genomics Platform"/>
            <consortium name="The Broad Institute Genome Sequencing Center for Infectious Disease"/>
            <person name="Wu L."/>
            <person name="Ma J."/>
        </authorList>
    </citation>
    <scope>NUCLEOTIDE SEQUENCE [LARGE SCALE GENOMIC DNA]</scope>
    <source>
        <strain evidence="3">JCM 15503</strain>
    </source>
</reference>
<comment type="caution">
    <text evidence="2">The sequence shown here is derived from an EMBL/GenBank/DDBJ whole genome shotgun (WGS) entry which is preliminary data.</text>
</comment>
<dbReference type="Pfam" id="PF06912">
    <property type="entry name" value="DUF1275"/>
    <property type="match status" value="1"/>
</dbReference>
<evidence type="ECO:0000256" key="1">
    <source>
        <dbReference type="SAM" id="Phobius"/>
    </source>
</evidence>
<evidence type="ECO:0000313" key="2">
    <source>
        <dbReference type="EMBL" id="GAA0766251.1"/>
    </source>
</evidence>
<evidence type="ECO:0000313" key="3">
    <source>
        <dbReference type="Proteomes" id="UP001500279"/>
    </source>
</evidence>
<feature type="transmembrane region" description="Helical" evidence="1">
    <location>
        <begin position="62"/>
        <end position="85"/>
    </location>
</feature>
<sequence>MSALAPSPMSSTRATALGVGLGFVAGHVDTVGFVALFGLFTAHVTGNFVLIGSTLAHAGGSVTLKLLVFPAFVLAVAATRLLSLALGRRGMPLLRPLLSLQLLLLAGFMVLGWAASPVEQPPGALGMWAGVLGAAAMGVQNAAAKLALGQLVPTTVMTGNVTQLVIDAVDLLRGASDAVLRERMRRFVGPILAFTVGAVGGGFGYLALGFASLLLPIGLLAALALTERTAAAAPAAPR</sequence>
<dbReference type="PANTHER" id="PTHR37314:SF5">
    <property type="entry name" value="SLR0142 PROTEIN"/>
    <property type="match status" value="1"/>
</dbReference>
<protein>
    <submittedName>
        <fullName evidence="2">YoaK family protein</fullName>
    </submittedName>
</protein>
<dbReference type="RefSeq" id="WP_231010837.1">
    <property type="nucleotide sequence ID" value="NZ_BAAAEW010000042.1"/>
</dbReference>
<feature type="transmembrane region" description="Helical" evidence="1">
    <location>
        <begin position="127"/>
        <end position="148"/>
    </location>
</feature>
<feature type="transmembrane region" description="Helical" evidence="1">
    <location>
        <begin position="191"/>
        <end position="215"/>
    </location>
</feature>
<gene>
    <name evidence="2" type="ORF">GCM10009107_54200</name>
</gene>
<organism evidence="2 3">
    <name type="scientific">Ideonella azotifigens</name>
    <dbReference type="NCBI Taxonomy" id="513160"/>
    <lineage>
        <taxon>Bacteria</taxon>
        <taxon>Pseudomonadati</taxon>
        <taxon>Pseudomonadota</taxon>
        <taxon>Betaproteobacteria</taxon>
        <taxon>Burkholderiales</taxon>
        <taxon>Sphaerotilaceae</taxon>
        <taxon>Ideonella</taxon>
    </lineage>
</organism>
<keyword evidence="1" id="KW-0472">Membrane</keyword>
<keyword evidence="1" id="KW-0812">Transmembrane</keyword>
<feature type="transmembrane region" description="Helical" evidence="1">
    <location>
        <begin position="97"/>
        <end position="115"/>
    </location>
</feature>
<keyword evidence="1" id="KW-1133">Transmembrane helix</keyword>
<proteinExistence type="predicted"/>
<dbReference type="InterPro" id="IPR010699">
    <property type="entry name" value="DUF1275"/>
</dbReference>
<dbReference type="Proteomes" id="UP001500279">
    <property type="component" value="Unassembled WGS sequence"/>
</dbReference>
<feature type="transmembrane region" description="Helical" evidence="1">
    <location>
        <begin position="21"/>
        <end position="42"/>
    </location>
</feature>
<accession>A0ABP3VRZ8</accession>